<dbReference type="AlphaFoldDB" id="A0A379C6E1"/>
<organism evidence="1 2">
    <name type="scientific">Peptoniphilus lacrimalis</name>
    <dbReference type="NCBI Taxonomy" id="33031"/>
    <lineage>
        <taxon>Bacteria</taxon>
        <taxon>Bacillati</taxon>
        <taxon>Bacillota</taxon>
        <taxon>Tissierellia</taxon>
        <taxon>Tissierellales</taxon>
        <taxon>Peptoniphilaceae</taxon>
        <taxon>Peptoniphilus</taxon>
    </lineage>
</organism>
<accession>A0A379C6E1</accession>
<dbReference type="EMBL" id="UGSZ01000001">
    <property type="protein sequence ID" value="SUB57711.1"/>
    <property type="molecule type" value="Genomic_DNA"/>
</dbReference>
<dbReference type="RefSeq" id="WP_019035111.1">
    <property type="nucleotide sequence ID" value="NZ_UGSZ01000001.1"/>
</dbReference>
<evidence type="ECO:0000313" key="1">
    <source>
        <dbReference type="EMBL" id="SUB57711.1"/>
    </source>
</evidence>
<protein>
    <submittedName>
        <fullName evidence="1">Uncharacterized protein</fullName>
    </submittedName>
</protein>
<proteinExistence type="predicted"/>
<reference evidence="1 2" key="1">
    <citation type="submission" date="2018-06" db="EMBL/GenBank/DDBJ databases">
        <authorList>
            <consortium name="Pathogen Informatics"/>
            <person name="Doyle S."/>
        </authorList>
    </citation>
    <scope>NUCLEOTIDE SEQUENCE [LARGE SCALE GENOMIC DNA]</scope>
    <source>
        <strain evidence="1 2">NCTC13149</strain>
    </source>
</reference>
<name>A0A379C6E1_9FIRM</name>
<dbReference type="STRING" id="1122949.GCA_000378725_01465"/>
<sequence length="136" mass="16231">MISLDNVNKIIKELGGDEIDAQLFNFIHDELLDTLRWACYREYFPEDANRFIEYFIAIKGILNKIETDDLKNIKEPIEGRKRVAKSISIENTRVEFDSRSDEEIRDAKILSYKNRLNDLFDSRLEVFCSRYRCLKW</sequence>
<gene>
    <name evidence="1" type="ORF">NCTC13149_01568</name>
</gene>
<dbReference type="Proteomes" id="UP000255517">
    <property type="component" value="Unassembled WGS sequence"/>
</dbReference>
<evidence type="ECO:0000313" key="2">
    <source>
        <dbReference type="Proteomes" id="UP000255517"/>
    </source>
</evidence>